<keyword evidence="1" id="KW-0175">Coiled coil</keyword>
<organism evidence="2 3">
    <name type="scientific">Gigaspora margarita</name>
    <dbReference type="NCBI Taxonomy" id="4874"/>
    <lineage>
        <taxon>Eukaryota</taxon>
        <taxon>Fungi</taxon>
        <taxon>Fungi incertae sedis</taxon>
        <taxon>Mucoromycota</taxon>
        <taxon>Glomeromycotina</taxon>
        <taxon>Glomeromycetes</taxon>
        <taxon>Diversisporales</taxon>
        <taxon>Gigasporaceae</taxon>
        <taxon>Gigaspora</taxon>
    </lineage>
</organism>
<evidence type="ECO:0000313" key="2">
    <source>
        <dbReference type="EMBL" id="CAG8797499.1"/>
    </source>
</evidence>
<evidence type="ECO:0000313" key="3">
    <source>
        <dbReference type="Proteomes" id="UP000789901"/>
    </source>
</evidence>
<gene>
    <name evidence="2" type="ORF">GMARGA_LOCUS22403</name>
</gene>
<proteinExistence type="predicted"/>
<reference evidence="2 3" key="1">
    <citation type="submission" date="2021-06" db="EMBL/GenBank/DDBJ databases">
        <authorList>
            <person name="Kallberg Y."/>
            <person name="Tangrot J."/>
            <person name="Rosling A."/>
        </authorList>
    </citation>
    <scope>NUCLEOTIDE SEQUENCE [LARGE SCALE GENOMIC DNA]</scope>
    <source>
        <strain evidence="2 3">120-4 pot B 10/14</strain>
    </source>
</reference>
<comment type="caution">
    <text evidence="2">The sequence shown here is derived from an EMBL/GenBank/DDBJ whole genome shotgun (WGS) entry which is preliminary data.</text>
</comment>
<feature type="coiled-coil region" evidence="1">
    <location>
        <begin position="694"/>
        <end position="738"/>
    </location>
</feature>
<accession>A0ABN7VSS9</accession>
<evidence type="ECO:0000256" key="1">
    <source>
        <dbReference type="SAM" id="Coils"/>
    </source>
</evidence>
<name>A0ABN7VSS9_GIGMA</name>
<feature type="non-terminal residue" evidence="2">
    <location>
        <position position="1"/>
    </location>
</feature>
<protein>
    <submittedName>
        <fullName evidence="2">6584_t:CDS:1</fullName>
    </submittedName>
</protein>
<keyword evidence="3" id="KW-1185">Reference proteome</keyword>
<sequence>ALIPYQRPPGGELGENFRELGENFRELGEKCCQGNFSQAREMDLALARETGRKIIFTLFEFHEKIGKLSPNDRKKIEKQITPSFDRNSQVDYPTHIGDLKEKQLEEYLKLVIRKIHSIWVNILPELVGVKNQFQTEIAATTCLPEVVHVFLSKKDLLAKREKQLLDTRKKELTNARKNAWSWINRDLEQVREAGLNLAISWNQKSLDRAQEISKIEEQVDEIHKIIFHQVLSGIEENLLLLREVLGEPQFKSWSSQTKAARSLTELLQVYKNFASGRENYLSYKKILLDTLKRAKQANQQTSRSELESLGLVLKFIKDLLIEKLLTESQKTIDEKIKNSEIYLDYCNIPEEPKVEEFLADRDTTFGQINQLLEEIKGIDNITPWTKLQQLKNKFDSYLYGERAEERDKFSSRVLSGENNSPYVVNWQYKLENQIQLYQQKERDLIAVLNSELARACCNPQTSWQEARHEVNQYLTAFRDLKKMLQGAASAVKSKNRNEQNSHRIRKTLARIKLKKLLEKGNFNEVSQSADEIRKLMAELNKREFVNEEEKASEIDGSLLLLGTLLVFHDELDELLTKDSEDPDQLRKIIILISKITTRIDEIKAKIAAKEQVQREEEINQKKTYWQNQLNNLLNKQKEVISDPSQIKLLQQSLILKQFTDDENGVIQKEIWSSHENQSLIQNACRELQNYYDVFSELNQILAREGNDYEELENLKKELNNKNSEIENQIERLQKTAVEPDQSFEEKLIINPIPKVQSVAVIKEIVNEGTEVCQGPAPKTIVKVEKEIAIVEQMP</sequence>
<dbReference type="Proteomes" id="UP000789901">
    <property type="component" value="Unassembled WGS sequence"/>
</dbReference>
<dbReference type="EMBL" id="CAJVQB010021594">
    <property type="protein sequence ID" value="CAG8797499.1"/>
    <property type="molecule type" value="Genomic_DNA"/>
</dbReference>